<proteinExistence type="inferred from homology"/>
<evidence type="ECO:0000313" key="8">
    <source>
        <dbReference type="Proteomes" id="UP000018001"/>
    </source>
</evidence>
<dbReference type="GO" id="GO:0043409">
    <property type="term" value="P:negative regulation of MAPK cascade"/>
    <property type="evidence" value="ECO:0007669"/>
    <property type="project" value="TreeGrafter"/>
</dbReference>
<keyword evidence="8" id="KW-1185">Reference proteome</keyword>
<dbReference type="PROSITE" id="PS50054">
    <property type="entry name" value="TYR_PHOSPHATASE_DUAL"/>
    <property type="match status" value="1"/>
</dbReference>
<comment type="caution">
    <text evidence="7">The sequence shown here is derived from an EMBL/GenBank/DDBJ whole genome shotgun (WGS) entry which is preliminary data.</text>
</comment>
<dbReference type="GO" id="GO:0017017">
    <property type="term" value="F:MAP kinase tyrosine/serine/threonine phosphatase activity"/>
    <property type="evidence" value="ECO:0007669"/>
    <property type="project" value="TreeGrafter"/>
</dbReference>
<dbReference type="HOGENOM" id="CLU_027074_2_1_1"/>
<evidence type="ECO:0000259" key="5">
    <source>
        <dbReference type="PROSITE" id="PS50054"/>
    </source>
</evidence>
<sequence length="248" mass="28212">MENAKLHAEEKRQGQRLQEVKDLKKEWDPETVPQMREIVPGLFIGNVRASYTRDILQKNSINAMVSLSTALWCFWGTRTRNAGIPAHRHKWVQCADSSTQDLLVYMNDICDFIDEMASPFLQSSSTLPIEHEHELHSKSHDGSSGALLVHCDRARSRSPTIVIAYLMRKYSATLGDALKFVQSKQKIRPNPNFMRQLQVWEEVGYDIWEDEQKTVPKAAYQAFLADRAALLKEKGLAGNEPLAPLHLA</sequence>
<evidence type="ECO:0000256" key="1">
    <source>
        <dbReference type="ARBA" id="ARBA00008601"/>
    </source>
</evidence>
<reference evidence="8" key="1">
    <citation type="journal article" date="2014" name="Genome Announc.">
        <title>Draft genome sequence of the formaldehyde-resistant fungus Byssochlamys spectabilis No. 5 (anamorph Paecilomyces variotii No. 5) (NBRC109023).</title>
        <authorList>
            <person name="Oka T."/>
            <person name="Ekino K."/>
            <person name="Fukuda K."/>
            <person name="Nomura Y."/>
        </authorList>
    </citation>
    <scope>NUCLEOTIDE SEQUENCE [LARGE SCALE GENOMIC DNA]</scope>
    <source>
        <strain evidence="8">No. 5 / NBRC 109023</strain>
    </source>
</reference>
<comment type="similarity">
    <text evidence="1">Belongs to the protein-tyrosine phosphatase family. Non-receptor class dual specificity subfamily.</text>
</comment>
<dbReference type="EMBL" id="BAUL01000133">
    <property type="protein sequence ID" value="GAD95515.1"/>
    <property type="molecule type" value="Genomic_DNA"/>
</dbReference>
<dbReference type="InterPro" id="IPR000340">
    <property type="entry name" value="Dual-sp_phosphatase_cat-dom"/>
</dbReference>
<dbReference type="Proteomes" id="UP000018001">
    <property type="component" value="Unassembled WGS sequence"/>
</dbReference>
<gene>
    <name evidence="7" type="ORF">PVAR5_4158</name>
</gene>
<dbReference type="PROSITE" id="PS50056">
    <property type="entry name" value="TYR_PHOSPHATASE_2"/>
    <property type="match status" value="1"/>
</dbReference>
<dbReference type="Pfam" id="PF00782">
    <property type="entry name" value="DSPc"/>
    <property type="match status" value="1"/>
</dbReference>
<dbReference type="GO" id="GO:0033550">
    <property type="term" value="F:MAP kinase tyrosine phosphatase activity"/>
    <property type="evidence" value="ECO:0007669"/>
    <property type="project" value="TreeGrafter"/>
</dbReference>
<feature type="domain" description="Tyrosine-protein phosphatase" evidence="5">
    <location>
        <begin position="34"/>
        <end position="206"/>
    </location>
</feature>
<dbReference type="CDD" id="cd14498">
    <property type="entry name" value="DSP"/>
    <property type="match status" value="1"/>
</dbReference>
<evidence type="ECO:0000256" key="2">
    <source>
        <dbReference type="ARBA" id="ARBA00013064"/>
    </source>
</evidence>
<dbReference type="SUPFAM" id="SSF52799">
    <property type="entry name" value="(Phosphotyrosine protein) phosphatases II"/>
    <property type="match status" value="1"/>
</dbReference>
<evidence type="ECO:0000256" key="3">
    <source>
        <dbReference type="ARBA" id="ARBA00022801"/>
    </source>
</evidence>
<dbReference type="SMART" id="SM00195">
    <property type="entry name" value="DSPc"/>
    <property type="match status" value="1"/>
</dbReference>
<dbReference type="PANTHER" id="PTHR10159">
    <property type="entry name" value="DUAL SPECIFICITY PROTEIN PHOSPHATASE"/>
    <property type="match status" value="1"/>
</dbReference>
<dbReference type="OrthoDB" id="10252009at2759"/>
<dbReference type="AlphaFoldDB" id="V5HZN5"/>
<dbReference type="InterPro" id="IPR020422">
    <property type="entry name" value="TYR_PHOSPHATASE_DUAL_dom"/>
</dbReference>
<dbReference type="eggNOG" id="KOG1716">
    <property type="taxonomic scope" value="Eukaryota"/>
</dbReference>
<dbReference type="InterPro" id="IPR000387">
    <property type="entry name" value="Tyr_Pase_dom"/>
</dbReference>
<evidence type="ECO:0000313" key="7">
    <source>
        <dbReference type="EMBL" id="GAD95515.1"/>
    </source>
</evidence>
<evidence type="ECO:0000259" key="6">
    <source>
        <dbReference type="PROSITE" id="PS50056"/>
    </source>
</evidence>
<dbReference type="PANTHER" id="PTHR10159:SF519">
    <property type="entry name" value="DUAL SPECIFICITY PROTEIN PHOSPHATASE MPK3"/>
    <property type="match status" value="1"/>
</dbReference>
<organism evidence="7 8">
    <name type="scientific">Byssochlamys spectabilis (strain No. 5 / NBRC 109023)</name>
    <name type="common">Paecilomyces variotii</name>
    <dbReference type="NCBI Taxonomy" id="1356009"/>
    <lineage>
        <taxon>Eukaryota</taxon>
        <taxon>Fungi</taxon>
        <taxon>Dikarya</taxon>
        <taxon>Ascomycota</taxon>
        <taxon>Pezizomycotina</taxon>
        <taxon>Eurotiomycetes</taxon>
        <taxon>Eurotiomycetidae</taxon>
        <taxon>Eurotiales</taxon>
        <taxon>Thermoascaceae</taxon>
        <taxon>Paecilomyces</taxon>
    </lineage>
</organism>
<evidence type="ECO:0000256" key="4">
    <source>
        <dbReference type="ARBA" id="ARBA00022912"/>
    </source>
</evidence>
<accession>V5HZN5</accession>
<name>V5HZN5_BYSSN</name>
<dbReference type="EC" id="3.1.3.48" evidence="2"/>
<dbReference type="InParanoid" id="V5HZN5"/>
<feature type="domain" description="Tyrosine specific protein phosphatases" evidence="6">
    <location>
        <begin position="118"/>
        <end position="185"/>
    </location>
</feature>
<protein>
    <recommendedName>
        <fullName evidence="2">protein-tyrosine-phosphatase</fullName>
        <ecNumber evidence="2">3.1.3.48</ecNumber>
    </recommendedName>
</protein>
<dbReference type="GO" id="GO:0008330">
    <property type="term" value="F:protein tyrosine/threonine phosphatase activity"/>
    <property type="evidence" value="ECO:0007669"/>
    <property type="project" value="TreeGrafter"/>
</dbReference>
<keyword evidence="3" id="KW-0378">Hydrolase</keyword>
<dbReference type="GO" id="GO:0005737">
    <property type="term" value="C:cytoplasm"/>
    <property type="evidence" value="ECO:0007669"/>
    <property type="project" value="TreeGrafter"/>
</dbReference>
<dbReference type="Gene3D" id="3.90.190.10">
    <property type="entry name" value="Protein tyrosine phosphatase superfamily"/>
    <property type="match status" value="1"/>
</dbReference>
<dbReference type="InterPro" id="IPR029021">
    <property type="entry name" value="Prot-tyrosine_phosphatase-like"/>
</dbReference>
<keyword evidence="4" id="KW-0904">Protein phosphatase</keyword>